<dbReference type="InterPro" id="IPR000847">
    <property type="entry name" value="LysR_HTH_N"/>
</dbReference>
<evidence type="ECO:0000313" key="6">
    <source>
        <dbReference type="EMBL" id="QJY47682.1"/>
    </source>
</evidence>
<dbReference type="SUPFAM" id="SSF53850">
    <property type="entry name" value="Periplasmic binding protein-like II"/>
    <property type="match status" value="1"/>
</dbReference>
<protein>
    <submittedName>
        <fullName evidence="6">LysR family transcriptional regulator</fullName>
    </submittedName>
</protein>
<dbReference type="Gene3D" id="1.10.10.10">
    <property type="entry name" value="Winged helix-like DNA-binding domain superfamily/Winged helix DNA-binding domain"/>
    <property type="match status" value="1"/>
</dbReference>
<sequence length="326" mass="33560">MGGHYGDRVALSPRVPDLGSLELLLAVSRTGSLGAAGRELGLTQQAVSARIRTVEKLVGVPVLHRTARGSTLTDAGALMVHWAVPVLAAAEELDTAIGALRGERDAHLDVAASFTVAEYLLPGWLVRLRARAPGVAVGLVVRNSDDVARRVLAGESRLGFVEGPEVASGLSTATVAVDELVLVVPPAHPWARRRRPVPAAEVAGTPLVTREPGSGARATLEDALRAAAPGAPLAAPALELAVTTAIRQAVLAGAGPAVLSDLAVSDDLAAGRLVRVPIAGTVVLRRELRAVWASGPVPAGPARDLLAVATEADQPPEPGRARTVRR</sequence>
<feature type="domain" description="HTH lysR-type" evidence="5">
    <location>
        <begin position="16"/>
        <end position="73"/>
    </location>
</feature>
<gene>
    <name evidence="6" type="ORF">HOP40_19275</name>
</gene>
<dbReference type="GO" id="GO:0003700">
    <property type="term" value="F:DNA-binding transcription factor activity"/>
    <property type="evidence" value="ECO:0007669"/>
    <property type="project" value="InterPro"/>
</dbReference>
<keyword evidence="2" id="KW-0805">Transcription regulation</keyword>
<dbReference type="Pfam" id="PF00126">
    <property type="entry name" value="HTH_1"/>
    <property type="match status" value="1"/>
</dbReference>
<evidence type="ECO:0000313" key="7">
    <source>
        <dbReference type="Proteomes" id="UP000505377"/>
    </source>
</evidence>
<dbReference type="Gene3D" id="3.40.190.10">
    <property type="entry name" value="Periplasmic binding protein-like II"/>
    <property type="match status" value="2"/>
</dbReference>
<dbReference type="PROSITE" id="PS50931">
    <property type="entry name" value="HTH_LYSR"/>
    <property type="match status" value="1"/>
</dbReference>
<reference evidence="6 7" key="1">
    <citation type="submission" date="2020-05" db="EMBL/GenBank/DDBJ databases">
        <authorList>
            <person name="Mo P."/>
        </authorList>
    </citation>
    <scope>NUCLEOTIDE SEQUENCE [LARGE SCALE GENOMIC DNA]</scope>
    <source>
        <strain evidence="6 7">Gen01</strain>
    </source>
</reference>
<evidence type="ECO:0000256" key="2">
    <source>
        <dbReference type="ARBA" id="ARBA00023015"/>
    </source>
</evidence>
<dbReference type="AlphaFoldDB" id="A0A6M6JM13"/>
<name>A0A6M6JM13_9PSEU</name>
<comment type="similarity">
    <text evidence="1">Belongs to the LysR transcriptional regulatory family.</text>
</comment>
<dbReference type="KEGG" id="pbro:HOP40_19275"/>
<keyword evidence="4" id="KW-0804">Transcription</keyword>
<dbReference type="PANTHER" id="PTHR30126:SF39">
    <property type="entry name" value="HTH-TYPE TRANSCRIPTIONAL REGULATOR CYSL"/>
    <property type="match status" value="1"/>
</dbReference>
<dbReference type="PANTHER" id="PTHR30126">
    <property type="entry name" value="HTH-TYPE TRANSCRIPTIONAL REGULATOR"/>
    <property type="match status" value="1"/>
</dbReference>
<accession>A0A6M6JM13</accession>
<evidence type="ECO:0000256" key="4">
    <source>
        <dbReference type="ARBA" id="ARBA00023163"/>
    </source>
</evidence>
<dbReference type="EMBL" id="CP053564">
    <property type="protein sequence ID" value="QJY47682.1"/>
    <property type="molecule type" value="Genomic_DNA"/>
</dbReference>
<organism evidence="6 7">
    <name type="scientific">Pseudonocardia broussonetiae</name>
    <dbReference type="NCBI Taxonomy" id="2736640"/>
    <lineage>
        <taxon>Bacteria</taxon>
        <taxon>Bacillati</taxon>
        <taxon>Actinomycetota</taxon>
        <taxon>Actinomycetes</taxon>
        <taxon>Pseudonocardiales</taxon>
        <taxon>Pseudonocardiaceae</taxon>
        <taxon>Pseudonocardia</taxon>
    </lineage>
</organism>
<dbReference type="InterPro" id="IPR036388">
    <property type="entry name" value="WH-like_DNA-bd_sf"/>
</dbReference>
<evidence type="ECO:0000256" key="1">
    <source>
        <dbReference type="ARBA" id="ARBA00009437"/>
    </source>
</evidence>
<dbReference type="SUPFAM" id="SSF46785">
    <property type="entry name" value="Winged helix' DNA-binding domain"/>
    <property type="match status" value="1"/>
</dbReference>
<dbReference type="InterPro" id="IPR005119">
    <property type="entry name" value="LysR_subst-bd"/>
</dbReference>
<keyword evidence="7" id="KW-1185">Reference proteome</keyword>
<dbReference type="Pfam" id="PF03466">
    <property type="entry name" value="LysR_substrate"/>
    <property type="match status" value="1"/>
</dbReference>
<dbReference type="InterPro" id="IPR036390">
    <property type="entry name" value="WH_DNA-bd_sf"/>
</dbReference>
<dbReference type="GO" id="GO:0000976">
    <property type="term" value="F:transcription cis-regulatory region binding"/>
    <property type="evidence" value="ECO:0007669"/>
    <property type="project" value="TreeGrafter"/>
</dbReference>
<evidence type="ECO:0000259" key="5">
    <source>
        <dbReference type="PROSITE" id="PS50931"/>
    </source>
</evidence>
<keyword evidence="3" id="KW-0238">DNA-binding</keyword>
<dbReference type="Proteomes" id="UP000505377">
    <property type="component" value="Chromosome"/>
</dbReference>
<proteinExistence type="inferred from homology"/>
<evidence type="ECO:0000256" key="3">
    <source>
        <dbReference type="ARBA" id="ARBA00023125"/>
    </source>
</evidence>